<keyword evidence="2" id="KW-1185">Reference proteome</keyword>
<evidence type="ECO:0000313" key="2">
    <source>
        <dbReference type="Proteomes" id="UP000674425"/>
    </source>
</evidence>
<dbReference type="EMBL" id="CAJNAU010000314">
    <property type="protein sequence ID" value="CAE6872476.1"/>
    <property type="molecule type" value="Genomic_DNA"/>
</dbReference>
<name>A0ABM8T9D9_9BURK</name>
<accession>A0ABM8T9D9</accession>
<proteinExistence type="predicted"/>
<reference evidence="1 2" key="1">
    <citation type="submission" date="2021-02" db="EMBL/GenBank/DDBJ databases">
        <authorList>
            <person name="Vanwijnsberghe S."/>
        </authorList>
    </citation>
    <scope>NUCLEOTIDE SEQUENCE [LARGE SCALE GENOMIC DNA]</scope>
    <source>
        <strain evidence="1 2">R-69658</strain>
    </source>
</reference>
<dbReference type="Proteomes" id="UP000674425">
    <property type="component" value="Unassembled WGS sequence"/>
</dbReference>
<evidence type="ECO:0000313" key="1">
    <source>
        <dbReference type="EMBL" id="CAE6872476.1"/>
    </source>
</evidence>
<sequence length="153" mass="16247">MSTETSEHWEILLNRARITVALISLLLVTSLFPSTSGSASQTSIWGKCVHSAADTVISVFSPTGDACLKIGRSASHRATGDPQTPPKQRIEITLAGTRVYICDARPCREVLSPRGFLTADLVAYKDSVAQITIDPESLSLSSGQIAPGVSMST</sequence>
<comment type="caution">
    <text evidence="1">The sequence shown here is derived from an EMBL/GenBank/DDBJ whole genome shotgun (WGS) entry which is preliminary data.</text>
</comment>
<organism evidence="1 2">
    <name type="scientific">Paraburkholderia aspalathi</name>
    <dbReference type="NCBI Taxonomy" id="1324617"/>
    <lineage>
        <taxon>Bacteria</taxon>
        <taxon>Pseudomonadati</taxon>
        <taxon>Pseudomonadota</taxon>
        <taxon>Betaproteobacteria</taxon>
        <taxon>Burkholderiales</taxon>
        <taxon>Burkholderiaceae</taxon>
        <taxon>Paraburkholderia</taxon>
    </lineage>
</organism>
<gene>
    <name evidence="1" type="ORF">R69658_08231</name>
</gene>
<protein>
    <submittedName>
        <fullName evidence="1">Uncharacterized protein</fullName>
    </submittedName>
</protein>